<keyword evidence="11" id="KW-0407">Ion channel</keyword>
<evidence type="ECO:0000313" key="15">
    <source>
        <dbReference type="Proteomes" id="UP000011996"/>
    </source>
</evidence>
<evidence type="ECO:0000259" key="13">
    <source>
        <dbReference type="Pfam" id="PF00520"/>
    </source>
</evidence>
<evidence type="ECO:0000256" key="11">
    <source>
        <dbReference type="ARBA" id="ARBA00023303"/>
    </source>
</evidence>
<keyword evidence="6" id="KW-0851">Voltage-gated channel</keyword>
<evidence type="ECO:0000313" key="14">
    <source>
        <dbReference type="EMBL" id="EMI23950.1"/>
    </source>
</evidence>
<evidence type="ECO:0000256" key="12">
    <source>
        <dbReference type="SAM" id="Phobius"/>
    </source>
</evidence>
<keyword evidence="10 12" id="KW-0472">Membrane</keyword>
<dbReference type="InterPro" id="IPR005821">
    <property type="entry name" value="Ion_trans_dom"/>
</dbReference>
<dbReference type="AlphaFoldDB" id="M5RXC5"/>
<dbReference type="PANTHER" id="PTHR11537:SF254">
    <property type="entry name" value="POTASSIUM VOLTAGE-GATED CHANNEL PROTEIN SHAB"/>
    <property type="match status" value="1"/>
</dbReference>
<dbReference type="Gene3D" id="1.20.120.350">
    <property type="entry name" value="Voltage-gated potassium channels. Chain C"/>
    <property type="match status" value="1"/>
</dbReference>
<dbReference type="Pfam" id="PF00520">
    <property type="entry name" value="Ion_trans"/>
    <property type="match status" value="1"/>
</dbReference>
<evidence type="ECO:0000256" key="8">
    <source>
        <dbReference type="ARBA" id="ARBA00022989"/>
    </source>
</evidence>
<proteinExistence type="predicted"/>
<name>M5RXC5_9BACT</name>
<feature type="transmembrane region" description="Helical" evidence="12">
    <location>
        <begin position="201"/>
        <end position="222"/>
    </location>
</feature>
<reference evidence="14 15" key="1">
    <citation type="journal article" date="2013" name="Mar. Genomics">
        <title>Expression of sulfatases in Rhodopirellula baltica and the diversity of sulfatases in the genus Rhodopirellula.</title>
        <authorList>
            <person name="Wegner C.E."/>
            <person name="Richter-Heitmann T."/>
            <person name="Klindworth A."/>
            <person name="Klockow C."/>
            <person name="Richter M."/>
            <person name="Achstetter T."/>
            <person name="Glockner F.O."/>
            <person name="Harder J."/>
        </authorList>
    </citation>
    <scope>NUCLEOTIDE SEQUENCE [LARGE SCALE GENOMIC DNA]</scope>
    <source>
        <strain evidence="14 15">SH398</strain>
    </source>
</reference>
<keyword evidence="3" id="KW-0633">Potassium transport</keyword>
<dbReference type="PATRIC" id="fig|1263868.3.peg.5946"/>
<evidence type="ECO:0000256" key="10">
    <source>
        <dbReference type="ARBA" id="ARBA00023136"/>
    </source>
</evidence>
<dbReference type="InterPro" id="IPR027359">
    <property type="entry name" value="Volt_channel_dom_sf"/>
</dbReference>
<dbReference type="STRING" id="1263868.RESH_05486"/>
<feature type="transmembrane region" description="Helical" evidence="12">
    <location>
        <begin position="173"/>
        <end position="194"/>
    </location>
</feature>
<dbReference type="GO" id="GO:0005249">
    <property type="term" value="F:voltage-gated potassium channel activity"/>
    <property type="evidence" value="ECO:0007669"/>
    <property type="project" value="InterPro"/>
</dbReference>
<evidence type="ECO:0000256" key="6">
    <source>
        <dbReference type="ARBA" id="ARBA00022882"/>
    </source>
</evidence>
<gene>
    <name evidence="14" type="ORF">RESH_05486</name>
</gene>
<keyword evidence="4 12" id="KW-0812">Transmembrane</keyword>
<keyword evidence="9" id="KW-0406">Ion transport</keyword>
<keyword evidence="2" id="KW-0813">Transport</keyword>
<evidence type="ECO:0000256" key="5">
    <source>
        <dbReference type="ARBA" id="ARBA00022826"/>
    </source>
</evidence>
<feature type="transmembrane region" description="Helical" evidence="12">
    <location>
        <begin position="82"/>
        <end position="100"/>
    </location>
</feature>
<dbReference type="PRINTS" id="PR00169">
    <property type="entry name" value="KCHANNEL"/>
</dbReference>
<dbReference type="SUPFAM" id="SSF81324">
    <property type="entry name" value="Voltage-gated potassium channels"/>
    <property type="match status" value="1"/>
</dbReference>
<dbReference type="GO" id="GO:0008076">
    <property type="term" value="C:voltage-gated potassium channel complex"/>
    <property type="evidence" value="ECO:0007669"/>
    <property type="project" value="InterPro"/>
</dbReference>
<feature type="transmembrane region" description="Helical" evidence="12">
    <location>
        <begin position="234"/>
        <end position="258"/>
    </location>
</feature>
<evidence type="ECO:0000256" key="1">
    <source>
        <dbReference type="ARBA" id="ARBA00004141"/>
    </source>
</evidence>
<sequence length="270" mass="29919">MRTASWVKETIDVCVSRRLESNACVESSAERFCDLNLKQTVETTDTKAGLAFDLTMQALILVSLVDFSIETLPGLSSDARKLLWLIETATVVAFTVEYLLRLFVADRKIGFATSFFGVIDLLAILPFYLSLGFDLRSVRAFRLLRLFRILKLARYNAAVRRFHRALLIAWEELVLFGIVAVIVLYLAAVGIYHFENEAQPDAFASVFHSLWWAVATLTTVGYGDIYPVTVGGRVFTFVVLIVGLGVVSIPAGLIASALSKAREADELVGR</sequence>
<keyword evidence="5" id="KW-0631">Potassium channel</keyword>
<organism evidence="14 15">
    <name type="scientific">Rhodopirellula europaea SH398</name>
    <dbReference type="NCBI Taxonomy" id="1263868"/>
    <lineage>
        <taxon>Bacteria</taxon>
        <taxon>Pseudomonadati</taxon>
        <taxon>Planctomycetota</taxon>
        <taxon>Planctomycetia</taxon>
        <taxon>Pirellulales</taxon>
        <taxon>Pirellulaceae</taxon>
        <taxon>Rhodopirellula</taxon>
    </lineage>
</organism>
<keyword evidence="8 12" id="KW-1133">Transmembrane helix</keyword>
<evidence type="ECO:0000256" key="9">
    <source>
        <dbReference type="ARBA" id="ARBA00023065"/>
    </source>
</evidence>
<dbReference type="PANTHER" id="PTHR11537">
    <property type="entry name" value="VOLTAGE-GATED POTASSIUM CHANNEL"/>
    <property type="match status" value="1"/>
</dbReference>
<feature type="domain" description="Ion transport" evidence="13">
    <location>
        <begin position="51"/>
        <end position="264"/>
    </location>
</feature>
<comment type="subcellular location">
    <subcellularLocation>
        <location evidence="1">Membrane</location>
        <topology evidence="1">Multi-pass membrane protein</topology>
    </subcellularLocation>
</comment>
<protein>
    <submittedName>
        <fullName evidence="14">Ion transport protein</fullName>
    </submittedName>
</protein>
<evidence type="ECO:0000256" key="2">
    <source>
        <dbReference type="ARBA" id="ARBA00022448"/>
    </source>
</evidence>
<dbReference type="Gene3D" id="1.10.287.70">
    <property type="match status" value="1"/>
</dbReference>
<keyword evidence="7" id="KW-0630">Potassium</keyword>
<accession>M5RXC5</accession>
<dbReference type="InterPro" id="IPR028325">
    <property type="entry name" value="VG_K_chnl"/>
</dbReference>
<dbReference type="Proteomes" id="UP000011996">
    <property type="component" value="Unassembled WGS sequence"/>
</dbReference>
<evidence type="ECO:0000256" key="3">
    <source>
        <dbReference type="ARBA" id="ARBA00022538"/>
    </source>
</evidence>
<dbReference type="RefSeq" id="WP_008671526.1">
    <property type="nucleotide sequence ID" value="NZ_ANOF01000177.1"/>
</dbReference>
<comment type="caution">
    <text evidence="14">The sequence shown here is derived from an EMBL/GenBank/DDBJ whole genome shotgun (WGS) entry which is preliminary data.</text>
</comment>
<dbReference type="GO" id="GO:0001508">
    <property type="term" value="P:action potential"/>
    <property type="evidence" value="ECO:0007669"/>
    <property type="project" value="TreeGrafter"/>
</dbReference>
<feature type="transmembrane region" description="Helical" evidence="12">
    <location>
        <begin position="109"/>
        <end position="129"/>
    </location>
</feature>
<evidence type="ECO:0000256" key="7">
    <source>
        <dbReference type="ARBA" id="ARBA00022958"/>
    </source>
</evidence>
<dbReference type="EMBL" id="ANOF01000177">
    <property type="protein sequence ID" value="EMI23950.1"/>
    <property type="molecule type" value="Genomic_DNA"/>
</dbReference>
<evidence type="ECO:0000256" key="4">
    <source>
        <dbReference type="ARBA" id="ARBA00022692"/>
    </source>
</evidence>